<dbReference type="OrthoDB" id="9996673at2759"/>
<organism evidence="2 3">
    <name type="scientific">Rotaria sordida</name>
    <dbReference type="NCBI Taxonomy" id="392033"/>
    <lineage>
        <taxon>Eukaryota</taxon>
        <taxon>Metazoa</taxon>
        <taxon>Spiralia</taxon>
        <taxon>Gnathifera</taxon>
        <taxon>Rotifera</taxon>
        <taxon>Eurotatoria</taxon>
        <taxon>Bdelloidea</taxon>
        <taxon>Philodinida</taxon>
        <taxon>Philodinidae</taxon>
        <taxon>Rotaria</taxon>
    </lineage>
</organism>
<evidence type="ECO:0000313" key="1">
    <source>
        <dbReference type="EMBL" id="CAF0932510.1"/>
    </source>
</evidence>
<dbReference type="EMBL" id="CAJNOO010000399">
    <property type="protein sequence ID" value="CAF0932510.1"/>
    <property type="molecule type" value="Genomic_DNA"/>
</dbReference>
<protein>
    <submittedName>
        <fullName evidence="2">Uncharacterized protein</fullName>
    </submittedName>
</protein>
<gene>
    <name evidence="2" type="ORF">OTI717_LOCUS2540</name>
    <name evidence="1" type="ORF">RFH988_LOCUS10616</name>
</gene>
<sequence length="137" mass="16131">MFFCQLISSSSSSSKFNNQALTIVKSIDDYLCQNYIFTCFFRQRYYQSYVQQQINNCKSFLILYSCLHYDTESIRMCHQPILNQVKLNLADQTPIYCLTSSIYKTLYIQHLSSKALPKMTISWQIFILVFFFTISLG</sequence>
<dbReference type="Proteomes" id="UP000663823">
    <property type="component" value="Unassembled WGS sequence"/>
</dbReference>
<accession>A0A818HXG0</accession>
<comment type="caution">
    <text evidence="2">The sequence shown here is derived from an EMBL/GenBank/DDBJ whole genome shotgun (WGS) entry which is preliminary data.</text>
</comment>
<name>A0A818HXG0_9BILA</name>
<dbReference type="EMBL" id="CAJOAX010000125">
    <property type="protein sequence ID" value="CAF3516077.1"/>
    <property type="molecule type" value="Genomic_DNA"/>
</dbReference>
<dbReference type="Proteomes" id="UP000663882">
    <property type="component" value="Unassembled WGS sequence"/>
</dbReference>
<dbReference type="AlphaFoldDB" id="A0A818HXG0"/>
<evidence type="ECO:0000313" key="3">
    <source>
        <dbReference type="Proteomes" id="UP000663823"/>
    </source>
</evidence>
<reference evidence="2" key="1">
    <citation type="submission" date="2021-02" db="EMBL/GenBank/DDBJ databases">
        <authorList>
            <person name="Nowell W R."/>
        </authorList>
    </citation>
    <scope>NUCLEOTIDE SEQUENCE</scope>
</reference>
<proteinExistence type="predicted"/>
<evidence type="ECO:0000313" key="2">
    <source>
        <dbReference type="EMBL" id="CAF3516077.1"/>
    </source>
</evidence>